<sequence>MSEKLSAERHTPDELTQELEALDLEIVRCAVICQVRLFDPGVLNQVMDNNELVCGQPHPTAFQSLRGLLYLHFDMHRQLAQTYGADDAEHIIQRVHEHLRPRIGEQLGSLFDAGRHPH</sequence>
<reference evidence="1 2" key="1">
    <citation type="journal article" date="2010" name="Int. J. Syst. Evol. Microbiol.">
        <title>Reclassification of Herbaspirillum putei as a later heterotypic synonym of Herbaspirillum huttiense, with the description of H. huttiense subsp. huttiense subsp. nov. and H. huttiense subsp. putei subsp. nov., comb. nov., and description of Herbaspirillum aquaticum sp. nov.</title>
        <authorList>
            <person name="Dobritsa A.P."/>
            <person name="Reddy M.C."/>
            <person name="Samadpour M."/>
        </authorList>
    </citation>
    <scope>NUCLEOTIDE SEQUENCE [LARGE SCALE GENOMIC DNA]</scope>
    <source>
        <strain evidence="1 2">IEH 4430</strain>
    </source>
</reference>
<accession>A0A225SWX9</accession>
<dbReference type="AlphaFoldDB" id="A0A225SWX9"/>
<evidence type="ECO:0000313" key="1">
    <source>
        <dbReference type="EMBL" id="OWY35492.1"/>
    </source>
</evidence>
<name>A0A225SWX9_9BURK</name>
<protein>
    <submittedName>
        <fullName evidence="1">Uncharacterized protein</fullName>
    </submittedName>
</protein>
<dbReference type="RefSeq" id="WP_088754382.1">
    <property type="nucleotide sequence ID" value="NZ_JARJFG010000037.1"/>
</dbReference>
<proteinExistence type="predicted"/>
<organism evidence="1 2">
    <name type="scientific">Herbaspirillum aquaticum</name>
    <dbReference type="NCBI Taxonomy" id="568783"/>
    <lineage>
        <taxon>Bacteria</taxon>
        <taxon>Pseudomonadati</taxon>
        <taxon>Pseudomonadota</taxon>
        <taxon>Betaproteobacteria</taxon>
        <taxon>Burkholderiales</taxon>
        <taxon>Oxalobacteraceae</taxon>
        <taxon>Herbaspirillum</taxon>
    </lineage>
</organism>
<dbReference type="Proteomes" id="UP000214747">
    <property type="component" value="Unassembled WGS sequence"/>
</dbReference>
<comment type="caution">
    <text evidence="1">The sequence shown here is derived from an EMBL/GenBank/DDBJ whole genome shotgun (WGS) entry which is preliminary data.</text>
</comment>
<dbReference type="EMBL" id="NJGV01000005">
    <property type="protein sequence ID" value="OWY35492.1"/>
    <property type="molecule type" value="Genomic_DNA"/>
</dbReference>
<gene>
    <name evidence="1" type="ORF">CEJ45_06640</name>
</gene>
<keyword evidence="2" id="KW-1185">Reference proteome</keyword>
<evidence type="ECO:0000313" key="2">
    <source>
        <dbReference type="Proteomes" id="UP000214747"/>
    </source>
</evidence>